<protein>
    <recommendedName>
        <fullName evidence="3">Mce/MlaD domain-containing protein</fullName>
    </recommendedName>
</protein>
<organism evidence="4 5">
    <name type="scientific">Microvirgula aerodenitrificans</name>
    <dbReference type="NCBI Taxonomy" id="57480"/>
    <lineage>
        <taxon>Bacteria</taxon>
        <taxon>Pseudomonadati</taxon>
        <taxon>Pseudomonadota</taxon>
        <taxon>Betaproteobacteria</taxon>
        <taxon>Neisseriales</taxon>
        <taxon>Aquaspirillaceae</taxon>
        <taxon>Microvirgula</taxon>
    </lineage>
</organism>
<keyword evidence="2" id="KW-0812">Transmembrane</keyword>
<keyword evidence="5" id="KW-1185">Reference proteome</keyword>
<name>A0A2S0PAG0_9NEIS</name>
<dbReference type="Proteomes" id="UP000244173">
    <property type="component" value="Chromosome"/>
</dbReference>
<dbReference type="STRING" id="1122240.GCA_000620105_00089"/>
<dbReference type="PANTHER" id="PTHR36698:SF2">
    <property type="entry name" value="MCE_MLAD DOMAIN-CONTAINING PROTEIN"/>
    <property type="match status" value="1"/>
</dbReference>
<evidence type="ECO:0000313" key="4">
    <source>
        <dbReference type="EMBL" id="AVY94384.1"/>
    </source>
</evidence>
<evidence type="ECO:0000259" key="3">
    <source>
        <dbReference type="Pfam" id="PF02470"/>
    </source>
</evidence>
<feature type="transmembrane region" description="Helical" evidence="2">
    <location>
        <begin position="6"/>
        <end position="27"/>
    </location>
</feature>
<sequence>MESKSLALWTGVFTLTLLALLVAMVVWMSGGGTRPVDYQLVASQSVAGLRPEAPVLLRGLQVGRLTSMRIDPVDMQKVRMTAKIDPGLHFSRKLHAKLGTQGVTGLSFVELIDDGGGPAFDPERDVIEVAPSMLQEVGLLIPETMLEVRRLAAHVNDILNADNREHIASLLANLDRSSRELPALGKDARAALRDSRALMQSLQALSEQSRGSLARIDQSVVDAARSVSQAADRLGALGERTDRGVLPEVRRAVDELRRTSASLDRLIESQRRDPQQLLRGAASEPPGPGEPGFAGEKDPHQ</sequence>
<dbReference type="KEGG" id="maer:DAI18_10265"/>
<dbReference type="RefSeq" id="WP_107889375.1">
    <property type="nucleotide sequence ID" value="NZ_CALFSO010000054.1"/>
</dbReference>
<dbReference type="AlphaFoldDB" id="A0A2S0PAG0"/>
<dbReference type="InterPro" id="IPR003399">
    <property type="entry name" value="Mce/MlaD"/>
</dbReference>
<evidence type="ECO:0000256" key="1">
    <source>
        <dbReference type="SAM" id="MobiDB-lite"/>
    </source>
</evidence>
<evidence type="ECO:0000313" key="5">
    <source>
        <dbReference type="Proteomes" id="UP000244173"/>
    </source>
</evidence>
<dbReference type="EMBL" id="CP028519">
    <property type="protein sequence ID" value="AVY94384.1"/>
    <property type="molecule type" value="Genomic_DNA"/>
</dbReference>
<keyword evidence="2" id="KW-0472">Membrane</keyword>
<feature type="region of interest" description="Disordered" evidence="1">
    <location>
        <begin position="263"/>
        <end position="301"/>
    </location>
</feature>
<keyword evidence="2" id="KW-1133">Transmembrane helix</keyword>
<reference evidence="4 5" key="1">
    <citation type="submission" date="2018-04" db="EMBL/GenBank/DDBJ databases">
        <title>Denitrifier Microvirgula.</title>
        <authorList>
            <person name="Anderson E."/>
            <person name="Jang J."/>
            <person name="Ishii S."/>
        </authorList>
    </citation>
    <scope>NUCLEOTIDE SEQUENCE [LARGE SCALE GENOMIC DNA]</scope>
    <source>
        <strain evidence="4 5">BE2.4</strain>
    </source>
</reference>
<gene>
    <name evidence="4" type="ORF">DAI18_10265</name>
</gene>
<accession>A0A2S0PAG0</accession>
<dbReference type="PANTHER" id="PTHR36698">
    <property type="entry name" value="BLL5892 PROTEIN"/>
    <property type="match status" value="1"/>
</dbReference>
<feature type="compositionally biased region" description="Basic and acidic residues" evidence="1">
    <location>
        <begin position="265"/>
        <end position="274"/>
    </location>
</feature>
<proteinExistence type="predicted"/>
<dbReference type="Pfam" id="PF02470">
    <property type="entry name" value="MlaD"/>
    <property type="match status" value="1"/>
</dbReference>
<evidence type="ECO:0000256" key="2">
    <source>
        <dbReference type="SAM" id="Phobius"/>
    </source>
</evidence>
<dbReference type="OrthoDB" id="5294672at2"/>
<feature type="domain" description="Mce/MlaD" evidence="3">
    <location>
        <begin position="40"/>
        <end position="112"/>
    </location>
</feature>